<reference evidence="5 6" key="1">
    <citation type="submission" date="2022-01" db="EMBL/GenBank/DDBJ databases">
        <title>Whole genome-based taxonomy of the Shewanellaceae.</title>
        <authorList>
            <person name="Martin-Rodriguez A.J."/>
        </authorList>
    </citation>
    <scope>NUCLEOTIDE SEQUENCE [LARGE SCALE GENOMIC DNA]</scope>
    <source>
        <strain evidence="5 6">DSM 17177</strain>
    </source>
</reference>
<dbReference type="PANTHER" id="PTHR10146">
    <property type="entry name" value="PROLINE SYNTHETASE CO-TRANSCRIBED BACTERIAL HOMOLOG PROTEIN"/>
    <property type="match status" value="1"/>
</dbReference>
<dbReference type="CDD" id="cd06824">
    <property type="entry name" value="PLPDE_III_Yggs_like"/>
    <property type="match status" value="1"/>
</dbReference>
<evidence type="ECO:0000256" key="2">
    <source>
        <dbReference type="HAMAP-Rule" id="MF_02087"/>
    </source>
</evidence>
<feature type="modified residue" description="N6-(pyridoxal phosphate)lysine" evidence="2">
    <location>
        <position position="36"/>
    </location>
</feature>
<comment type="similarity">
    <text evidence="2 3">Belongs to the pyridoxal phosphate-binding protein YggS/PROSC family.</text>
</comment>
<dbReference type="EMBL" id="JAKIKS010000093">
    <property type="protein sequence ID" value="MCL1126542.1"/>
    <property type="molecule type" value="Genomic_DNA"/>
</dbReference>
<dbReference type="Proteomes" id="UP001203423">
    <property type="component" value="Unassembled WGS sequence"/>
</dbReference>
<evidence type="ECO:0000256" key="1">
    <source>
        <dbReference type="ARBA" id="ARBA00022898"/>
    </source>
</evidence>
<name>A0ABT0LFQ8_9GAMM</name>
<evidence type="ECO:0000313" key="6">
    <source>
        <dbReference type="Proteomes" id="UP001203423"/>
    </source>
</evidence>
<comment type="function">
    <text evidence="2">Pyridoxal 5'-phosphate (PLP)-binding protein, which is involved in PLP homeostasis.</text>
</comment>
<accession>A0ABT0LFQ8</accession>
<proteinExistence type="inferred from homology"/>
<protein>
    <recommendedName>
        <fullName evidence="2">Pyridoxal phosphate homeostasis protein</fullName>
        <shortName evidence="2">PLP homeostasis protein</shortName>
    </recommendedName>
</protein>
<gene>
    <name evidence="5" type="ORF">L2764_19140</name>
</gene>
<dbReference type="Pfam" id="PF01168">
    <property type="entry name" value="Ala_racemase_N"/>
    <property type="match status" value="1"/>
</dbReference>
<comment type="caution">
    <text evidence="5">The sequence shown here is derived from an EMBL/GenBank/DDBJ whole genome shotgun (WGS) entry which is preliminary data.</text>
</comment>
<dbReference type="Gene3D" id="3.20.20.10">
    <property type="entry name" value="Alanine racemase"/>
    <property type="match status" value="1"/>
</dbReference>
<evidence type="ECO:0000313" key="5">
    <source>
        <dbReference type="EMBL" id="MCL1126542.1"/>
    </source>
</evidence>
<keyword evidence="6" id="KW-1185">Reference proteome</keyword>
<evidence type="ECO:0000256" key="3">
    <source>
        <dbReference type="RuleBase" id="RU004514"/>
    </source>
</evidence>
<dbReference type="PANTHER" id="PTHR10146:SF14">
    <property type="entry name" value="PYRIDOXAL PHOSPHATE HOMEOSTASIS PROTEIN"/>
    <property type="match status" value="1"/>
</dbReference>
<feature type="domain" description="Alanine racemase N-terminal" evidence="4">
    <location>
        <begin position="13"/>
        <end position="228"/>
    </location>
</feature>
<sequence>MTSIKNKLDHSQKRIAHAAKNASRSVNEIALLAVSKTKPSSDIIEAYQAGQRLFGENYVQEAETKINELSKQYPDIEWHFIGPLQSNKTKTVAHIFNWVHTLEREKIATRLSQQRPKDQAPINVCIQVNISAEDTKSGVLQNEVITLAKHIDGLNNIQLRGLMAIPSANVGEAQARLELSQLQALFIKLKVIYPQVDTLSVGMSQDLEFAVEYGSTMVRIGSAIFGARK</sequence>
<dbReference type="NCBIfam" id="TIGR00044">
    <property type="entry name" value="YggS family pyridoxal phosphate-dependent enzyme"/>
    <property type="match status" value="1"/>
</dbReference>
<dbReference type="SUPFAM" id="SSF51419">
    <property type="entry name" value="PLP-binding barrel"/>
    <property type="match status" value="1"/>
</dbReference>
<organism evidence="5 6">
    <name type="scientific">Shewanella surugensis</name>
    <dbReference type="NCBI Taxonomy" id="212020"/>
    <lineage>
        <taxon>Bacteria</taxon>
        <taxon>Pseudomonadati</taxon>
        <taxon>Pseudomonadota</taxon>
        <taxon>Gammaproteobacteria</taxon>
        <taxon>Alteromonadales</taxon>
        <taxon>Shewanellaceae</taxon>
        <taxon>Shewanella</taxon>
    </lineage>
</organism>
<dbReference type="HAMAP" id="MF_02087">
    <property type="entry name" value="PLP_homeostasis"/>
    <property type="match status" value="1"/>
</dbReference>
<dbReference type="InterPro" id="IPR001608">
    <property type="entry name" value="Ala_racemase_N"/>
</dbReference>
<evidence type="ECO:0000259" key="4">
    <source>
        <dbReference type="Pfam" id="PF01168"/>
    </source>
</evidence>
<keyword evidence="1 2" id="KW-0663">Pyridoxal phosphate</keyword>
<dbReference type="PROSITE" id="PS01211">
    <property type="entry name" value="UPF0001"/>
    <property type="match status" value="1"/>
</dbReference>
<dbReference type="PIRSF" id="PIRSF004848">
    <property type="entry name" value="YBL036c_PLPDEIII"/>
    <property type="match status" value="1"/>
</dbReference>
<dbReference type="InterPro" id="IPR029066">
    <property type="entry name" value="PLP-binding_barrel"/>
</dbReference>
<dbReference type="InterPro" id="IPR011078">
    <property type="entry name" value="PyrdxlP_homeostasis"/>
</dbReference>
<dbReference type="RefSeq" id="WP_248941941.1">
    <property type="nucleotide sequence ID" value="NZ_JAKIKS010000093.1"/>
</dbReference>